<gene>
    <name evidence="3" type="ORF">OSTQU699_LOCUS6238</name>
</gene>
<dbReference type="Gene3D" id="3.40.50.1820">
    <property type="entry name" value="alpha/beta hydrolase"/>
    <property type="match status" value="2"/>
</dbReference>
<keyword evidence="4" id="KW-1185">Reference proteome</keyword>
<feature type="region of interest" description="Disordered" evidence="1">
    <location>
        <begin position="121"/>
        <end position="146"/>
    </location>
</feature>
<reference evidence="3" key="1">
    <citation type="submission" date="2020-12" db="EMBL/GenBank/DDBJ databases">
        <authorList>
            <person name="Iha C."/>
        </authorList>
    </citation>
    <scope>NUCLEOTIDE SEQUENCE</scope>
</reference>
<dbReference type="AlphaFoldDB" id="A0A8S1IZR9"/>
<evidence type="ECO:0000256" key="1">
    <source>
        <dbReference type="SAM" id="MobiDB-lite"/>
    </source>
</evidence>
<dbReference type="Proteomes" id="UP000708148">
    <property type="component" value="Unassembled WGS sequence"/>
</dbReference>
<evidence type="ECO:0000313" key="4">
    <source>
        <dbReference type="Proteomes" id="UP000708148"/>
    </source>
</evidence>
<dbReference type="InterPro" id="IPR006693">
    <property type="entry name" value="AB_hydrolase_lipase"/>
</dbReference>
<organism evidence="3 4">
    <name type="scientific">Ostreobium quekettii</name>
    <dbReference type="NCBI Taxonomy" id="121088"/>
    <lineage>
        <taxon>Eukaryota</taxon>
        <taxon>Viridiplantae</taxon>
        <taxon>Chlorophyta</taxon>
        <taxon>core chlorophytes</taxon>
        <taxon>Ulvophyceae</taxon>
        <taxon>TCBD clade</taxon>
        <taxon>Bryopsidales</taxon>
        <taxon>Ostreobineae</taxon>
        <taxon>Ostreobiaceae</taxon>
        <taxon>Ostreobium</taxon>
    </lineage>
</organism>
<dbReference type="Pfam" id="PF04083">
    <property type="entry name" value="Abhydro_lipase"/>
    <property type="match status" value="1"/>
</dbReference>
<dbReference type="SUPFAM" id="SSF53474">
    <property type="entry name" value="alpha/beta-Hydrolases"/>
    <property type="match status" value="2"/>
</dbReference>
<sequence length="828" mass="91289">MPGPIGAWVAGLVPLIIDLWSGTRGAAVWALGWWRRRVYNPSAEYAVDTTVAWFEETSKSLLREVIHGAGRLANGFFTLLVSLVDREWGGKGRRGRAGGAEAAGWESWRPSTFNWLIERDHSGGNGRGIEPDQKAGRSGRSNQSQSTWSRFWPSWLWGPKGRRTSAARAQPLRSFASLFDGNHGINFSLRGVRRRGWVEDLQIGSELYISAFFDLIRRAVRWLLMLPPPIAMAAPSPRPDLVRCMSAGRGLSDALSYKSPRTGGPRPHLKRSRSLWGRMDALPETPITAAHVIRNAGYPLQEHKVTTQDGYILHLQRLPQRKSRKAVFFQHGIMDTSLGWVLNGVTGSFAFSAFDQGFDVWLGNSRANPPRRHADPRVERGTKYWGYTLNELGLYDVGSQLEFIHNLKCAELGDAEEELRRWRAEYGMQRQSVDFRLTPRAHGADESEEGRPGGVKRSRRVNSDGQLAALVGEGEGEGGGGPGSSGGVPEGGKGLAGRAPDSARGRVDCGGKSRRVDGLVRRRGKGVTWALEDREGGEPGMGGREAEGKGTACVLASGGGKCWEEGEAAMARWSGPKEMPYTLRAVGHSLGGASLLVHLVMALRSGRSHNLSRLILLSPAGFHHRIPLLAYPFMWSLPPLAWLWTRVLGRPGAAVHIPTQHGRLVIFKALQDALRFPALAAIVNRVIRLILGGDSSPWEAAMQIPHFGVHSMPGISMHTALHLIQLVRTGRFRMYDYGSPDENVRQYGTPEPVDVAAEYGRIDVPVDLVAGTKDGVVPTYNIRMHMQSMLDAGVEVTYKEFDYSHLEFSLTVKEDLMAYVIERLNKDQ</sequence>
<dbReference type="OrthoDB" id="9974421at2759"/>
<proteinExistence type="predicted"/>
<feature type="compositionally biased region" description="Gly residues" evidence="1">
    <location>
        <begin position="477"/>
        <end position="495"/>
    </location>
</feature>
<accession>A0A8S1IZR9</accession>
<protein>
    <recommendedName>
        <fullName evidence="2">Partial AB-hydrolase lipase domain-containing protein</fullName>
    </recommendedName>
</protein>
<comment type="caution">
    <text evidence="3">The sequence shown here is derived from an EMBL/GenBank/DDBJ whole genome shotgun (WGS) entry which is preliminary data.</text>
</comment>
<feature type="compositionally biased region" description="Basic and acidic residues" evidence="1">
    <location>
        <begin position="442"/>
        <end position="451"/>
    </location>
</feature>
<evidence type="ECO:0000313" key="3">
    <source>
        <dbReference type="EMBL" id="CAD7700880.1"/>
    </source>
</evidence>
<dbReference type="PANTHER" id="PTHR11005">
    <property type="entry name" value="LYSOSOMAL ACID LIPASE-RELATED"/>
    <property type="match status" value="1"/>
</dbReference>
<feature type="compositionally biased region" description="Basic and acidic residues" evidence="1">
    <location>
        <begin position="501"/>
        <end position="512"/>
    </location>
</feature>
<evidence type="ECO:0000259" key="2">
    <source>
        <dbReference type="Pfam" id="PF04083"/>
    </source>
</evidence>
<dbReference type="EMBL" id="CAJHUC010001371">
    <property type="protein sequence ID" value="CAD7700880.1"/>
    <property type="molecule type" value="Genomic_DNA"/>
</dbReference>
<feature type="domain" description="Partial AB-hydrolase lipase" evidence="2">
    <location>
        <begin position="291"/>
        <end position="344"/>
    </location>
</feature>
<name>A0A8S1IZR9_9CHLO</name>
<feature type="region of interest" description="Disordered" evidence="1">
    <location>
        <begin position="434"/>
        <end position="512"/>
    </location>
</feature>
<dbReference type="InterPro" id="IPR029058">
    <property type="entry name" value="AB_hydrolase_fold"/>
</dbReference>
<dbReference type="GO" id="GO:0006629">
    <property type="term" value="P:lipid metabolic process"/>
    <property type="evidence" value="ECO:0007669"/>
    <property type="project" value="InterPro"/>
</dbReference>